<dbReference type="Proteomes" id="UP001597013">
    <property type="component" value="Unassembled WGS sequence"/>
</dbReference>
<dbReference type="EMBL" id="JBHTJL010000016">
    <property type="protein sequence ID" value="MFD1064260.1"/>
    <property type="molecule type" value="Genomic_DNA"/>
</dbReference>
<feature type="transmembrane region" description="Helical" evidence="1">
    <location>
        <begin position="65"/>
        <end position="93"/>
    </location>
</feature>
<keyword evidence="1" id="KW-0472">Membrane</keyword>
<protein>
    <submittedName>
        <fullName evidence="2">Uncharacterized protein</fullName>
    </submittedName>
</protein>
<name>A0ABW3NCY7_9FLAO</name>
<organism evidence="2 3">
    <name type="scientific">Winogradskyella litorisediminis</name>
    <dbReference type="NCBI Taxonomy" id="1156618"/>
    <lineage>
        <taxon>Bacteria</taxon>
        <taxon>Pseudomonadati</taxon>
        <taxon>Bacteroidota</taxon>
        <taxon>Flavobacteriia</taxon>
        <taxon>Flavobacteriales</taxon>
        <taxon>Flavobacteriaceae</taxon>
        <taxon>Winogradskyella</taxon>
    </lineage>
</organism>
<feature type="transmembrane region" description="Helical" evidence="1">
    <location>
        <begin position="21"/>
        <end position="45"/>
    </location>
</feature>
<comment type="caution">
    <text evidence="2">The sequence shown here is derived from an EMBL/GenBank/DDBJ whole genome shotgun (WGS) entry which is preliminary data.</text>
</comment>
<evidence type="ECO:0000313" key="2">
    <source>
        <dbReference type="EMBL" id="MFD1064260.1"/>
    </source>
</evidence>
<keyword evidence="1" id="KW-1133">Transmembrane helix</keyword>
<evidence type="ECO:0000256" key="1">
    <source>
        <dbReference type="SAM" id="Phobius"/>
    </source>
</evidence>
<proteinExistence type="predicted"/>
<reference evidence="3" key="1">
    <citation type="journal article" date="2019" name="Int. J. Syst. Evol. Microbiol.">
        <title>The Global Catalogue of Microorganisms (GCM) 10K type strain sequencing project: providing services to taxonomists for standard genome sequencing and annotation.</title>
        <authorList>
            <consortium name="The Broad Institute Genomics Platform"/>
            <consortium name="The Broad Institute Genome Sequencing Center for Infectious Disease"/>
            <person name="Wu L."/>
            <person name="Ma J."/>
        </authorList>
    </citation>
    <scope>NUCLEOTIDE SEQUENCE [LARGE SCALE GENOMIC DNA]</scope>
    <source>
        <strain evidence="3">CCUG 62215</strain>
    </source>
</reference>
<accession>A0ABW3NCY7</accession>
<dbReference type="RefSeq" id="WP_386132536.1">
    <property type="nucleotide sequence ID" value="NZ_JBHTJL010000016.1"/>
</dbReference>
<keyword evidence="3" id="KW-1185">Reference proteome</keyword>
<gene>
    <name evidence="2" type="ORF">ACFQ1Q_13470</name>
</gene>
<evidence type="ECO:0000313" key="3">
    <source>
        <dbReference type="Proteomes" id="UP001597013"/>
    </source>
</evidence>
<keyword evidence="1" id="KW-0812">Transmembrane</keyword>
<sequence length="368" mass="42857">MNRYLQKRIIDYIFRRKSLLSILYVCVVFFLRELTAISLSENIVILCNNIQENNVENWKYYSAQIVKILFTEGSLVALITTGSLILLLLILIYRGNTIKDSLDNLKSESTKASTKISKDVLELKELTKKELLRLKYPIPSELFLTGLIIKLKASTFQEFLPEIRSQFKVDERKPKDIKKFSAHEHQLQYGKYNLALQNLFDNKKIQLGLSLGDNPYKIEESHKAVFFWNYSDVLSLENDISHFHYRIENTGNKEQSFRLFVNTKDSNGKPKLGNLRIFNGLSSALDLCNKKVWLTLDIGQNIDLRPPNTTIQFISFRDNNSKDYEIEISEQKTVKLNYLKDKFPNQDFPDVYMTYIGGIIKCRSMEML</sequence>